<name>A0A1C3ENX6_9PLAN</name>
<dbReference type="Gene3D" id="3.90.220.20">
    <property type="entry name" value="DNA methylase specificity domains"/>
    <property type="match status" value="2"/>
</dbReference>
<feature type="region of interest" description="Disordered" evidence="5">
    <location>
        <begin position="283"/>
        <end position="304"/>
    </location>
</feature>
<evidence type="ECO:0000256" key="3">
    <source>
        <dbReference type="ARBA" id="ARBA00023125"/>
    </source>
</evidence>
<feature type="compositionally biased region" description="Low complexity" evidence="5">
    <location>
        <begin position="293"/>
        <end position="303"/>
    </location>
</feature>
<dbReference type="RefSeq" id="WP_068846525.1">
    <property type="nucleotide sequence ID" value="NZ_LYDR01000039.1"/>
</dbReference>
<dbReference type="PANTHER" id="PTHR43140">
    <property type="entry name" value="TYPE-1 RESTRICTION ENZYME ECOKI SPECIFICITY PROTEIN"/>
    <property type="match status" value="1"/>
</dbReference>
<keyword evidence="8" id="KW-1185">Reference proteome</keyword>
<evidence type="ECO:0000256" key="2">
    <source>
        <dbReference type="ARBA" id="ARBA00022747"/>
    </source>
</evidence>
<proteinExistence type="inferred from homology"/>
<dbReference type="PANTHER" id="PTHR43140:SF1">
    <property type="entry name" value="TYPE I RESTRICTION ENZYME ECOKI SPECIFICITY SUBUNIT"/>
    <property type="match status" value="1"/>
</dbReference>
<comment type="similarity">
    <text evidence="1">Belongs to the type-I restriction system S methylase family.</text>
</comment>
<evidence type="ECO:0000256" key="4">
    <source>
        <dbReference type="SAM" id="Coils"/>
    </source>
</evidence>
<reference evidence="7 8" key="1">
    <citation type="submission" date="2016-05" db="EMBL/GenBank/DDBJ databases">
        <title>Genomic and physiological characterization of Planctopirus sp. isolated from fresh water lake.</title>
        <authorList>
            <person name="Subhash Y."/>
            <person name="Ramana C."/>
        </authorList>
    </citation>
    <scope>NUCLEOTIDE SEQUENCE [LARGE SCALE GENOMIC DNA]</scope>
    <source>
        <strain evidence="7 8">JC280</strain>
    </source>
</reference>
<evidence type="ECO:0000313" key="7">
    <source>
        <dbReference type="EMBL" id="ODA34953.1"/>
    </source>
</evidence>
<dbReference type="InterPro" id="IPR051212">
    <property type="entry name" value="Type-I_RE_S_subunit"/>
</dbReference>
<dbReference type="AlphaFoldDB" id="A0A1C3ENX6"/>
<feature type="coiled-coil region" evidence="4">
    <location>
        <begin position="206"/>
        <end position="233"/>
    </location>
</feature>
<dbReference type="Proteomes" id="UP000094828">
    <property type="component" value="Unassembled WGS sequence"/>
</dbReference>
<keyword evidence="4" id="KW-0175">Coiled coil</keyword>
<accession>A0A1C3ENX6</accession>
<keyword evidence="3" id="KW-0238">DNA-binding</keyword>
<keyword evidence="2" id="KW-0680">Restriction system</keyword>
<dbReference type="InterPro" id="IPR000055">
    <property type="entry name" value="Restrct_endonuc_typeI_TRD"/>
</dbReference>
<dbReference type="GO" id="GO:0009307">
    <property type="term" value="P:DNA restriction-modification system"/>
    <property type="evidence" value="ECO:0007669"/>
    <property type="project" value="UniProtKB-KW"/>
</dbReference>
<feature type="domain" description="Type I restriction modification DNA specificity" evidence="6">
    <location>
        <begin position="307"/>
        <end position="476"/>
    </location>
</feature>
<dbReference type="EMBL" id="LYDR01000039">
    <property type="protein sequence ID" value="ODA34953.1"/>
    <property type="molecule type" value="Genomic_DNA"/>
</dbReference>
<organism evidence="7 8">
    <name type="scientific">Planctopirus hydrillae</name>
    <dbReference type="NCBI Taxonomy" id="1841610"/>
    <lineage>
        <taxon>Bacteria</taxon>
        <taxon>Pseudomonadati</taxon>
        <taxon>Planctomycetota</taxon>
        <taxon>Planctomycetia</taxon>
        <taxon>Planctomycetales</taxon>
        <taxon>Planctomycetaceae</taxon>
        <taxon>Planctopirus</taxon>
    </lineage>
</organism>
<evidence type="ECO:0000256" key="5">
    <source>
        <dbReference type="SAM" id="MobiDB-lite"/>
    </source>
</evidence>
<dbReference type="InterPro" id="IPR044946">
    <property type="entry name" value="Restrct_endonuc_typeI_TRD_sf"/>
</dbReference>
<evidence type="ECO:0000259" key="6">
    <source>
        <dbReference type="Pfam" id="PF01420"/>
    </source>
</evidence>
<gene>
    <name evidence="7" type="ORF">A6X21_04765</name>
</gene>
<sequence length="496" mass="54019">MKLETFFEKFDQFADAPNAVAKMRELVLELAVRGRLLISCSPDSSAPSDSSNPFSIPHDWQWITLNKAADCRVAAKVDSASLNDSDWVLDLEDIDGDAGKVIATATFAERRSLSTKASFQKGDVLYGKLRPYLNKVVVADRPGFCTTEIIPLRPQKSVEAGYLRLFLRSPHFLRYAAAKNYGMKMPRLGTQDLESAAIPLPPLAEQKRIVAKVDELMALCDRLEAQQQERETRHAALARASLARFADAPTPANLDFLFHKSYDIPPADLRKSILTLAVQGKLVPQDPNDEPAEASSETESPFEIPGSWQWKPLGTLGLCKTGRTPPTSDPSNYGSGFPFIGPGQITPSGDITASEKTITSKGLESSTEANALDILMVCIGGSIGKAALCREPLGFNQQINSVRLRHDLPEFVHLAVTSAYFQEQVLTNASGSATPIINKGKWERIPVPIPPLAEQRRIVAKVEQLMALVDALETQLAASRTTAANLLSALVAELTA</sequence>
<dbReference type="SUPFAM" id="SSF116734">
    <property type="entry name" value="DNA methylase specificity domain"/>
    <property type="match status" value="2"/>
</dbReference>
<comment type="caution">
    <text evidence="7">The sequence shown here is derived from an EMBL/GenBank/DDBJ whole genome shotgun (WGS) entry which is preliminary data.</text>
</comment>
<protein>
    <recommendedName>
        <fullName evidence="6">Type I restriction modification DNA specificity domain-containing protein</fullName>
    </recommendedName>
</protein>
<dbReference type="CDD" id="cd17293">
    <property type="entry name" value="RMtype1_S_Ppo21ORF8840P_TRD1-CR1_like"/>
    <property type="match status" value="1"/>
</dbReference>
<evidence type="ECO:0000313" key="8">
    <source>
        <dbReference type="Proteomes" id="UP000094828"/>
    </source>
</evidence>
<feature type="domain" description="Type I restriction modification DNA specificity" evidence="6">
    <location>
        <begin position="116"/>
        <end position="229"/>
    </location>
</feature>
<dbReference type="GO" id="GO:0003677">
    <property type="term" value="F:DNA binding"/>
    <property type="evidence" value="ECO:0007669"/>
    <property type="project" value="UniProtKB-KW"/>
</dbReference>
<dbReference type="STRING" id="1841610.A6X21_04765"/>
<dbReference type="Pfam" id="PF01420">
    <property type="entry name" value="Methylase_S"/>
    <property type="match status" value="2"/>
</dbReference>
<dbReference type="OrthoDB" id="9811611at2"/>
<evidence type="ECO:0000256" key="1">
    <source>
        <dbReference type="ARBA" id="ARBA00010923"/>
    </source>
</evidence>